<dbReference type="EMBL" id="JAVHJO010000011">
    <property type="protein sequence ID" value="KAK6533804.1"/>
    <property type="molecule type" value="Genomic_DNA"/>
</dbReference>
<feature type="transmembrane region" description="Helical" evidence="1">
    <location>
        <begin position="123"/>
        <end position="141"/>
    </location>
</feature>
<dbReference type="Proteomes" id="UP001365542">
    <property type="component" value="Unassembled WGS sequence"/>
</dbReference>
<proteinExistence type="predicted"/>
<keyword evidence="1" id="KW-0812">Transmembrane</keyword>
<evidence type="ECO:0000313" key="2">
    <source>
        <dbReference type="EMBL" id="KAK6533804.1"/>
    </source>
</evidence>
<keyword evidence="1" id="KW-1133">Transmembrane helix</keyword>
<evidence type="ECO:0000256" key="1">
    <source>
        <dbReference type="SAM" id="Phobius"/>
    </source>
</evidence>
<organism evidence="2 3">
    <name type="scientific">Orbilia ellipsospora</name>
    <dbReference type="NCBI Taxonomy" id="2528407"/>
    <lineage>
        <taxon>Eukaryota</taxon>
        <taxon>Fungi</taxon>
        <taxon>Dikarya</taxon>
        <taxon>Ascomycota</taxon>
        <taxon>Pezizomycotina</taxon>
        <taxon>Orbiliomycetes</taxon>
        <taxon>Orbiliales</taxon>
        <taxon>Orbiliaceae</taxon>
        <taxon>Orbilia</taxon>
    </lineage>
</organism>
<comment type="caution">
    <text evidence="2">The sequence shown here is derived from an EMBL/GenBank/DDBJ whole genome shotgun (WGS) entry which is preliminary data.</text>
</comment>
<feature type="transmembrane region" description="Helical" evidence="1">
    <location>
        <begin position="48"/>
        <end position="68"/>
    </location>
</feature>
<name>A0AAV9X2X1_9PEZI</name>
<sequence>MAASNDSPKSHFLAKWLTRPGWLIIFYILNFALAIVGFTTTYKLVGDLVMVGYTVAGTGWAYALFINFPRPNFKNHYYKIRILRTIGFLLLGVMMVFFGFSIADNVKHNKHAVYPVRIVQTCLMFSTLVSIVLNISGLYGLDEPDRSERYR</sequence>
<feature type="transmembrane region" description="Helical" evidence="1">
    <location>
        <begin position="80"/>
        <end position="103"/>
    </location>
</feature>
<feature type="transmembrane region" description="Helical" evidence="1">
    <location>
        <begin position="21"/>
        <end position="42"/>
    </location>
</feature>
<protein>
    <submittedName>
        <fullName evidence="2">Uncharacterized protein</fullName>
    </submittedName>
</protein>
<reference evidence="2 3" key="1">
    <citation type="submission" date="2019-10" db="EMBL/GenBank/DDBJ databases">
        <authorList>
            <person name="Palmer J.M."/>
        </authorList>
    </citation>
    <scope>NUCLEOTIDE SEQUENCE [LARGE SCALE GENOMIC DNA]</scope>
    <source>
        <strain evidence="2 3">TWF694</strain>
    </source>
</reference>
<evidence type="ECO:0000313" key="3">
    <source>
        <dbReference type="Proteomes" id="UP001365542"/>
    </source>
</evidence>
<keyword evidence="3" id="KW-1185">Reference proteome</keyword>
<keyword evidence="1" id="KW-0472">Membrane</keyword>
<gene>
    <name evidence="2" type="ORF">TWF694_002733</name>
</gene>
<accession>A0AAV9X2X1</accession>
<dbReference type="AlphaFoldDB" id="A0AAV9X2X1"/>